<dbReference type="GO" id="GO:0016747">
    <property type="term" value="F:acyltransferase activity, transferring groups other than amino-acyl groups"/>
    <property type="evidence" value="ECO:0007669"/>
    <property type="project" value="InterPro"/>
</dbReference>
<dbReference type="PANTHER" id="PTHR43877">
    <property type="entry name" value="AMINOALKYLPHOSPHONATE N-ACETYLTRANSFERASE-RELATED-RELATED"/>
    <property type="match status" value="1"/>
</dbReference>
<organism evidence="4 5">
    <name type="scientific">Enterobacter sichuanensis</name>
    <dbReference type="NCBI Taxonomy" id="2071710"/>
    <lineage>
        <taxon>Bacteria</taxon>
        <taxon>Pseudomonadati</taxon>
        <taxon>Pseudomonadota</taxon>
        <taxon>Gammaproteobacteria</taxon>
        <taxon>Enterobacterales</taxon>
        <taxon>Enterobacteriaceae</taxon>
        <taxon>Enterobacter</taxon>
        <taxon>Enterobacter cloacae complex</taxon>
    </lineage>
</organism>
<evidence type="ECO:0000259" key="3">
    <source>
        <dbReference type="PROSITE" id="PS51186"/>
    </source>
</evidence>
<feature type="domain" description="N-acetyltransferase" evidence="3">
    <location>
        <begin position="4"/>
        <end position="144"/>
    </location>
</feature>
<dbReference type="SUPFAM" id="SSF55729">
    <property type="entry name" value="Acyl-CoA N-acyltransferases (Nat)"/>
    <property type="match status" value="1"/>
</dbReference>
<evidence type="ECO:0000256" key="2">
    <source>
        <dbReference type="ARBA" id="ARBA00023315"/>
    </source>
</evidence>
<protein>
    <submittedName>
        <fullName evidence="4">Aminoalkylphosphonic acid N-acetyltransferase</fullName>
    </submittedName>
</protein>
<dbReference type="InterPro" id="IPR016181">
    <property type="entry name" value="Acyl_CoA_acyltransferase"/>
</dbReference>
<evidence type="ECO:0000313" key="5">
    <source>
        <dbReference type="Proteomes" id="UP000033352"/>
    </source>
</evidence>
<dbReference type="RefSeq" id="WP_045285534.1">
    <property type="nucleotide sequence ID" value="NZ_JAWNDT010000014.1"/>
</dbReference>
<dbReference type="EMBL" id="JZYX01000019">
    <property type="protein sequence ID" value="KJN27250.1"/>
    <property type="molecule type" value="Genomic_DNA"/>
</dbReference>
<sequence>MPDCTLRPATADDAQIVYALICELKQAEFDHQAFHAGYLANLQDHNMRYQLAEMDSQVIGMIGLHMQFHLHHARWIGEIQELVVMPQARGLKVGSQLLAWAEEMARQAGAELTELSTSVKRTDAHRFYVREGYTQSHFRFTKVL</sequence>
<dbReference type="PROSITE" id="PS51186">
    <property type="entry name" value="GNAT"/>
    <property type="match status" value="1"/>
</dbReference>
<dbReference type="CDD" id="cd04301">
    <property type="entry name" value="NAT_SF"/>
    <property type="match status" value="1"/>
</dbReference>
<dbReference type="AlphaFoldDB" id="A0A0F1B263"/>
<dbReference type="InterPro" id="IPR000182">
    <property type="entry name" value="GNAT_dom"/>
</dbReference>
<dbReference type="NCBIfam" id="NF007530">
    <property type="entry name" value="PRK10146.1"/>
    <property type="match status" value="1"/>
</dbReference>
<keyword evidence="2" id="KW-0012">Acyltransferase</keyword>
<evidence type="ECO:0000313" key="4">
    <source>
        <dbReference type="EMBL" id="KJN27250.1"/>
    </source>
</evidence>
<dbReference type="PATRIC" id="fig|1619248.3.peg.1211"/>
<proteinExistence type="predicted"/>
<dbReference type="Pfam" id="PF00583">
    <property type="entry name" value="Acetyltransf_1"/>
    <property type="match status" value="1"/>
</dbReference>
<keyword evidence="1 4" id="KW-0808">Transferase</keyword>
<dbReference type="Gene3D" id="3.40.630.30">
    <property type="match status" value="1"/>
</dbReference>
<dbReference type="InterPro" id="IPR050832">
    <property type="entry name" value="Bact_Acetyltransf"/>
</dbReference>
<name>A0A0F1B263_9ENTR</name>
<comment type="caution">
    <text evidence="4">The sequence shown here is derived from an EMBL/GenBank/DDBJ whole genome shotgun (WGS) entry which is preliminary data.</text>
</comment>
<gene>
    <name evidence="4" type="ORF">SS37_10665</name>
</gene>
<dbReference type="Proteomes" id="UP000033352">
    <property type="component" value="Unassembled WGS sequence"/>
</dbReference>
<dbReference type="OrthoDB" id="9797826at2"/>
<dbReference type="PANTHER" id="PTHR43877:SF2">
    <property type="entry name" value="AMINOALKYLPHOSPHONATE N-ACETYLTRANSFERASE-RELATED"/>
    <property type="match status" value="1"/>
</dbReference>
<accession>A0A0F1B263</accession>
<reference evidence="4 5" key="1">
    <citation type="submission" date="2015-03" db="EMBL/GenBank/DDBJ databases">
        <authorList>
            <person name="McCorrison J."/>
            <person name="Sanka R."/>
            <person name="Adams M."/>
            <person name="Brinkac L."/>
            <person name="Nierman W."/>
            <person name="Sutton G."/>
            <person name="Nelson K."/>
            <person name="Kiedrowski L."/>
            <person name="Guerrero D."/>
            <person name="Bonomo R."/>
        </authorList>
    </citation>
    <scope>NUCLEOTIDE SEQUENCE [LARGE SCALE GENOMIC DNA]</scope>
    <source>
        <strain evidence="4 5">35699</strain>
    </source>
</reference>
<evidence type="ECO:0000256" key="1">
    <source>
        <dbReference type="ARBA" id="ARBA00022679"/>
    </source>
</evidence>